<keyword evidence="3" id="KW-1185">Reference proteome</keyword>
<evidence type="ECO:0000313" key="3">
    <source>
        <dbReference type="Proteomes" id="UP001199044"/>
    </source>
</evidence>
<reference evidence="3" key="1">
    <citation type="submission" date="2023-07" db="EMBL/GenBank/DDBJ databases">
        <title>Molecular identification of indigenous halophilic bacteria isolated from red sea cost, biodegradation of synthetic dyes and assessment of degraded metabolite toxicity.</title>
        <authorList>
            <person name="Chaieb K."/>
            <person name="Altayb H.N."/>
        </authorList>
    </citation>
    <scope>NUCLEOTIDE SEQUENCE [LARGE SCALE GENOMIC DNA]</scope>
    <source>
        <strain evidence="3">K20</strain>
    </source>
</reference>
<keyword evidence="2" id="KW-0540">Nuclease</keyword>
<dbReference type="Proteomes" id="UP001199044">
    <property type="component" value="Unassembled WGS sequence"/>
</dbReference>
<keyword evidence="2" id="KW-0378">Hydrolase</keyword>
<evidence type="ECO:0000259" key="1">
    <source>
        <dbReference type="Pfam" id="PF03372"/>
    </source>
</evidence>
<dbReference type="SUPFAM" id="SSF56219">
    <property type="entry name" value="DNase I-like"/>
    <property type="match status" value="1"/>
</dbReference>
<dbReference type="InterPro" id="IPR036691">
    <property type="entry name" value="Endo/exonu/phosph_ase_sf"/>
</dbReference>
<feature type="domain" description="Endonuclease/exonuclease/phosphatase" evidence="1">
    <location>
        <begin position="31"/>
        <end position="296"/>
    </location>
</feature>
<dbReference type="EMBL" id="JAIWIU010000004">
    <property type="protein sequence ID" value="MCA2014620.1"/>
    <property type="molecule type" value="Genomic_DNA"/>
</dbReference>
<sequence length="312" mass="36231">MIKKHTSLLILPLYFFLKSTTAYADLILIQSWNMQWLSTKYTHLGPIRQERDWLALRSIFHQSSADILFFQEVDSDNALRRIVPANYTLLFSDRALPSMHFHQFSDVNQYTGIALDPGIRFDNPPDLPLPATKSKSTNYYSKLRWATYIIVYPKNGTPIHLLSVHLKSGCTPSKTFRKTKACRELRSQVAHLAGWIEQRAKKKQRFIIGGDFNYPLAKQGNPVWRQLSASDPKNIILATKELKTHCQVRSKRSAKRVVRHWHLLDHFITSSDITLDKTTQRIYALDDIKRFQLSDHCPIEARLMRDSPDVQR</sequence>
<keyword evidence="2" id="KW-0255">Endonuclease</keyword>
<evidence type="ECO:0000313" key="2">
    <source>
        <dbReference type="EMBL" id="MCA2014620.1"/>
    </source>
</evidence>
<accession>A0ABS7YG41</accession>
<dbReference type="Pfam" id="PF03372">
    <property type="entry name" value="Exo_endo_phos"/>
    <property type="match status" value="1"/>
</dbReference>
<proteinExistence type="predicted"/>
<protein>
    <submittedName>
        <fullName evidence="2">Endonuclease/exonuclease/phosphatase family protein</fullName>
    </submittedName>
</protein>
<gene>
    <name evidence="2" type="ORF">LDJ79_00765</name>
</gene>
<comment type="caution">
    <text evidence="2">The sequence shown here is derived from an EMBL/GenBank/DDBJ whole genome shotgun (WGS) entry which is preliminary data.</text>
</comment>
<dbReference type="Gene3D" id="3.60.10.10">
    <property type="entry name" value="Endonuclease/exonuclease/phosphatase"/>
    <property type="match status" value="1"/>
</dbReference>
<name>A0ABS7YG41_9VIBR</name>
<dbReference type="InterPro" id="IPR005135">
    <property type="entry name" value="Endo/exonuclease/phosphatase"/>
</dbReference>
<organism evidence="2 3">
    <name type="scientific">Vibrio tritonius</name>
    <dbReference type="NCBI Taxonomy" id="1435069"/>
    <lineage>
        <taxon>Bacteria</taxon>
        <taxon>Pseudomonadati</taxon>
        <taxon>Pseudomonadota</taxon>
        <taxon>Gammaproteobacteria</taxon>
        <taxon>Vibrionales</taxon>
        <taxon>Vibrionaceae</taxon>
        <taxon>Vibrio</taxon>
    </lineage>
</organism>
<dbReference type="GO" id="GO:0004519">
    <property type="term" value="F:endonuclease activity"/>
    <property type="evidence" value="ECO:0007669"/>
    <property type="project" value="UniProtKB-KW"/>
</dbReference>